<keyword evidence="1" id="KW-0472">Membrane</keyword>
<name>A0AAV5RPD7_STABA</name>
<keyword evidence="1" id="KW-0812">Transmembrane</keyword>
<proteinExistence type="predicted"/>
<gene>
    <name evidence="2" type="ORF">DASB73_037550</name>
</gene>
<accession>A0AAV5RPD7</accession>
<dbReference type="Proteomes" id="UP001362899">
    <property type="component" value="Unassembled WGS sequence"/>
</dbReference>
<protein>
    <submittedName>
        <fullName evidence="2">Uncharacterized protein</fullName>
    </submittedName>
</protein>
<comment type="caution">
    <text evidence="2">The sequence shown here is derived from an EMBL/GenBank/DDBJ whole genome shotgun (WGS) entry which is preliminary data.</text>
</comment>
<organism evidence="2 3">
    <name type="scientific">Starmerella bacillaris</name>
    <name type="common">Yeast</name>
    <name type="synonym">Candida zemplinina</name>
    <dbReference type="NCBI Taxonomy" id="1247836"/>
    <lineage>
        <taxon>Eukaryota</taxon>
        <taxon>Fungi</taxon>
        <taxon>Dikarya</taxon>
        <taxon>Ascomycota</taxon>
        <taxon>Saccharomycotina</taxon>
        <taxon>Dipodascomycetes</taxon>
        <taxon>Dipodascales</taxon>
        <taxon>Trichomonascaceae</taxon>
        <taxon>Starmerella</taxon>
    </lineage>
</organism>
<dbReference type="AlphaFoldDB" id="A0AAV5RPD7"/>
<reference evidence="2 3" key="1">
    <citation type="journal article" date="2023" name="Elife">
        <title>Identification of key yeast species and microbe-microbe interactions impacting larval growth of Drosophila in the wild.</title>
        <authorList>
            <person name="Mure A."/>
            <person name="Sugiura Y."/>
            <person name="Maeda R."/>
            <person name="Honda K."/>
            <person name="Sakurai N."/>
            <person name="Takahashi Y."/>
            <person name="Watada M."/>
            <person name="Katoh T."/>
            <person name="Gotoh A."/>
            <person name="Gotoh Y."/>
            <person name="Taniguchi I."/>
            <person name="Nakamura K."/>
            <person name="Hayashi T."/>
            <person name="Katayama T."/>
            <person name="Uemura T."/>
            <person name="Hattori Y."/>
        </authorList>
    </citation>
    <scope>NUCLEOTIDE SEQUENCE [LARGE SCALE GENOMIC DNA]</scope>
    <source>
        <strain evidence="2 3">SB-73</strain>
    </source>
</reference>
<dbReference type="EMBL" id="BTGC01000008">
    <property type="protein sequence ID" value="GMM52792.1"/>
    <property type="molecule type" value="Genomic_DNA"/>
</dbReference>
<evidence type="ECO:0000313" key="2">
    <source>
        <dbReference type="EMBL" id="GMM52792.1"/>
    </source>
</evidence>
<evidence type="ECO:0000256" key="1">
    <source>
        <dbReference type="SAM" id="Phobius"/>
    </source>
</evidence>
<sequence length="86" mass="9324">MSSLRILDCCNPAAKSPSGSLIAIVTLGSFSLFENIISIFYNLFYSKISLAHCLQEAEIGTQCKQQTLVPALMPPVGKWSGTQLCK</sequence>
<keyword evidence="3" id="KW-1185">Reference proteome</keyword>
<keyword evidence="1" id="KW-1133">Transmembrane helix</keyword>
<evidence type="ECO:0000313" key="3">
    <source>
        <dbReference type="Proteomes" id="UP001362899"/>
    </source>
</evidence>
<feature type="transmembrane region" description="Helical" evidence="1">
    <location>
        <begin position="20"/>
        <end position="44"/>
    </location>
</feature>